<dbReference type="Proteomes" id="UP001231189">
    <property type="component" value="Unassembled WGS sequence"/>
</dbReference>
<protein>
    <submittedName>
        <fullName evidence="2">Uncharacterized protein</fullName>
    </submittedName>
</protein>
<keyword evidence="3" id="KW-1185">Reference proteome</keyword>
<evidence type="ECO:0000313" key="3">
    <source>
        <dbReference type="Proteomes" id="UP001231189"/>
    </source>
</evidence>
<dbReference type="SUPFAM" id="SSF49870">
    <property type="entry name" value="Osmotin, thaumatin-like protein"/>
    <property type="match status" value="1"/>
</dbReference>
<dbReference type="EMBL" id="JAUUTY010000004">
    <property type="protein sequence ID" value="KAK1647627.1"/>
    <property type="molecule type" value="Genomic_DNA"/>
</dbReference>
<proteinExistence type="predicted"/>
<feature type="signal peptide" evidence="1">
    <location>
        <begin position="1"/>
        <end position="18"/>
    </location>
</feature>
<feature type="chain" id="PRO_5042066356" evidence="1">
    <location>
        <begin position="19"/>
        <end position="79"/>
    </location>
</feature>
<evidence type="ECO:0000313" key="2">
    <source>
        <dbReference type="EMBL" id="KAK1647627.1"/>
    </source>
</evidence>
<accession>A0AAD8WB77</accession>
<dbReference type="InterPro" id="IPR037176">
    <property type="entry name" value="Osmotin/thaumatin-like_sf"/>
</dbReference>
<sequence>MASPKLFILLISVIIFHGNPYYSEVDGYASCLRASTTIFSDMFKAIFPKAYSYAFNDASSLNRFRANRYLITFYPPQPE</sequence>
<organism evidence="2 3">
    <name type="scientific">Lolium multiflorum</name>
    <name type="common">Italian ryegrass</name>
    <name type="synonym">Lolium perenne subsp. multiflorum</name>
    <dbReference type="NCBI Taxonomy" id="4521"/>
    <lineage>
        <taxon>Eukaryota</taxon>
        <taxon>Viridiplantae</taxon>
        <taxon>Streptophyta</taxon>
        <taxon>Embryophyta</taxon>
        <taxon>Tracheophyta</taxon>
        <taxon>Spermatophyta</taxon>
        <taxon>Magnoliopsida</taxon>
        <taxon>Liliopsida</taxon>
        <taxon>Poales</taxon>
        <taxon>Poaceae</taxon>
        <taxon>BOP clade</taxon>
        <taxon>Pooideae</taxon>
        <taxon>Poodae</taxon>
        <taxon>Poeae</taxon>
        <taxon>Poeae Chloroplast Group 2 (Poeae type)</taxon>
        <taxon>Loliodinae</taxon>
        <taxon>Loliinae</taxon>
        <taxon>Lolium</taxon>
    </lineage>
</organism>
<comment type="caution">
    <text evidence="2">The sequence shown here is derived from an EMBL/GenBank/DDBJ whole genome shotgun (WGS) entry which is preliminary data.</text>
</comment>
<evidence type="ECO:0000256" key="1">
    <source>
        <dbReference type="SAM" id="SignalP"/>
    </source>
</evidence>
<dbReference type="AlphaFoldDB" id="A0AAD8WB77"/>
<name>A0AAD8WB77_LOLMU</name>
<reference evidence="2" key="1">
    <citation type="submission" date="2023-07" db="EMBL/GenBank/DDBJ databases">
        <title>A chromosome-level genome assembly of Lolium multiflorum.</title>
        <authorList>
            <person name="Chen Y."/>
            <person name="Copetti D."/>
            <person name="Kolliker R."/>
            <person name="Studer B."/>
        </authorList>
    </citation>
    <scope>NUCLEOTIDE SEQUENCE</scope>
    <source>
        <strain evidence="2">02402/16</strain>
        <tissue evidence="2">Leaf</tissue>
    </source>
</reference>
<keyword evidence="1" id="KW-0732">Signal</keyword>
<dbReference type="Gene3D" id="2.60.110.10">
    <property type="entry name" value="Thaumatin"/>
    <property type="match status" value="1"/>
</dbReference>
<gene>
    <name evidence="2" type="ORF">QYE76_065432</name>
</gene>